<dbReference type="Pfam" id="PF00931">
    <property type="entry name" value="NB-ARC"/>
    <property type="match status" value="1"/>
</dbReference>
<dbReference type="GO" id="GO:0043531">
    <property type="term" value="F:ADP binding"/>
    <property type="evidence" value="ECO:0007669"/>
    <property type="project" value="InterPro"/>
</dbReference>
<dbReference type="Gene3D" id="1.10.8.430">
    <property type="entry name" value="Helical domain of apoptotic protease-activating factors"/>
    <property type="match status" value="1"/>
</dbReference>
<dbReference type="GO" id="GO:0042742">
    <property type="term" value="P:defense response to bacterium"/>
    <property type="evidence" value="ECO:0007669"/>
    <property type="project" value="UniProtKB-ARBA"/>
</dbReference>
<comment type="caution">
    <text evidence="7">The sequence shown here is derived from an EMBL/GenBank/DDBJ whole genome shotgun (WGS) entry which is preliminary data.</text>
</comment>
<dbReference type="Proteomes" id="UP001054889">
    <property type="component" value="Unassembled WGS sequence"/>
</dbReference>
<keyword evidence="1" id="KW-0677">Repeat</keyword>
<dbReference type="InterPro" id="IPR027417">
    <property type="entry name" value="P-loop_NTPase"/>
</dbReference>
<dbReference type="Pfam" id="PF23598">
    <property type="entry name" value="LRR_14"/>
    <property type="match status" value="1"/>
</dbReference>
<feature type="domain" description="NB-ARC" evidence="4">
    <location>
        <begin position="157"/>
        <end position="313"/>
    </location>
</feature>
<evidence type="ECO:0000256" key="3">
    <source>
        <dbReference type="SAM" id="MobiDB-lite"/>
    </source>
</evidence>
<dbReference type="EMBL" id="BQKI01000007">
    <property type="protein sequence ID" value="GJM99169.1"/>
    <property type="molecule type" value="Genomic_DNA"/>
</dbReference>
<keyword evidence="8" id="KW-1185">Reference proteome</keyword>
<evidence type="ECO:0000259" key="6">
    <source>
        <dbReference type="Pfam" id="PF23598"/>
    </source>
</evidence>
<feature type="domain" description="Disease resistance R13L4/SHOC-2-like LRR" evidence="6">
    <location>
        <begin position="510"/>
        <end position="881"/>
    </location>
</feature>
<reference evidence="7" key="1">
    <citation type="journal article" date="2018" name="DNA Res.">
        <title>Multiple hybrid de novo genome assembly of finger millet, an orphan allotetraploid crop.</title>
        <authorList>
            <person name="Hatakeyama M."/>
            <person name="Aluri S."/>
            <person name="Balachadran M.T."/>
            <person name="Sivarajan S.R."/>
            <person name="Patrignani A."/>
            <person name="Gruter S."/>
            <person name="Poveda L."/>
            <person name="Shimizu-Inatsugi R."/>
            <person name="Baeten J."/>
            <person name="Francoijs K.J."/>
            <person name="Nataraja K.N."/>
            <person name="Reddy Y.A.N."/>
            <person name="Phadnis S."/>
            <person name="Ravikumar R.L."/>
            <person name="Schlapbach R."/>
            <person name="Sreeman S.M."/>
            <person name="Shimizu K.K."/>
        </authorList>
    </citation>
    <scope>NUCLEOTIDE SEQUENCE</scope>
</reference>
<dbReference type="GO" id="GO:0009626">
    <property type="term" value="P:plant-type hypersensitive response"/>
    <property type="evidence" value="ECO:0007669"/>
    <property type="project" value="UniProtKB-ARBA"/>
</dbReference>
<dbReference type="FunFam" id="3.40.50.300:FF:001091">
    <property type="entry name" value="Probable disease resistance protein At1g61300"/>
    <property type="match status" value="1"/>
</dbReference>
<feature type="domain" description="Disease resistance protein winged helix" evidence="5">
    <location>
        <begin position="370"/>
        <end position="433"/>
    </location>
</feature>
<evidence type="ECO:0000259" key="5">
    <source>
        <dbReference type="Pfam" id="PF23559"/>
    </source>
</evidence>
<feature type="region of interest" description="Disordered" evidence="3">
    <location>
        <begin position="482"/>
        <end position="501"/>
    </location>
</feature>
<evidence type="ECO:0000256" key="1">
    <source>
        <dbReference type="ARBA" id="ARBA00022737"/>
    </source>
</evidence>
<feature type="compositionally biased region" description="Basic and acidic residues" evidence="3">
    <location>
        <begin position="484"/>
        <end position="497"/>
    </location>
</feature>
<dbReference type="AlphaFoldDB" id="A0AAV5CMR1"/>
<evidence type="ECO:0000313" key="8">
    <source>
        <dbReference type="Proteomes" id="UP001054889"/>
    </source>
</evidence>
<keyword evidence="2" id="KW-0611">Plant defense</keyword>
<dbReference type="Gene3D" id="1.20.5.4130">
    <property type="match status" value="1"/>
</dbReference>
<accession>A0AAV5CMR1</accession>
<dbReference type="InterPro" id="IPR036388">
    <property type="entry name" value="WH-like_DNA-bd_sf"/>
</dbReference>
<dbReference type="SUPFAM" id="SSF52540">
    <property type="entry name" value="P-loop containing nucleoside triphosphate hydrolases"/>
    <property type="match status" value="1"/>
</dbReference>
<dbReference type="Gene3D" id="1.10.10.10">
    <property type="entry name" value="Winged helix-like DNA-binding domain superfamily/Winged helix DNA-binding domain"/>
    <property type="match status" value="1"/>
</dbReference>
<dbReference type="GO" id="GO:0002758">
    <property type="term" value="P:innate immune response-activating signaling pathway"/>
    <property type="evidence" value="ECO:0007669"/>
    <property type="project" value="UniProtKB-ARBA"/>
</dbReference>
<proteinExistence type="predicted"/>
<dbReference type="FunFam" id="1.10.10.10:FF:000322">
    <property type="entry name" value="Probable disease resistance protein At1g63360"/>
    <property type="match status" value="1"/>
</dbReference>
<gene>
    <name evidence="7" type="primary">ga16249</name>
    <name evidence="7" type="ORF">PR202_ga16249</name>
</gene>
<sequence>METAAAAVGSVLRKLQAYLSDHKEEDHCGGGVKQLGRIHAALLGNAGALPRQPHDEPAAAWTGEARELAYDVEDAVDGLLVASSPPGSLSRTITGLLQRATDLSRARPRTPAGVPAAAAVVDHPRKKHQLPPPPDGEAGVVGVDDARDGLIRRLRLRDEDDEQVKVVSVVGPVAMGKTTLAAAAYGVLKSRFDCAAFVSVGLDPDITQVLERALRQLGVSKEANAGEPRDESSLVSRLRELLQNKRYLIVLDDVWEKSSWEKIRIALADNHLGSRIVTTTRSLEFADEVGATYELKPLSSENSKKLFFRTVFGCEDKQPDDEFTEATDKILEKCGGVPLAIITLGKLLAVSTGYYNLPSHLRACLLYMSIFPENYEIRRDRLIWRWIAEGFVRPGDGQEVSLFELGQSYFDELVNRSMIQFLDIDFSDDGYRDEYCCSVSFPVMDFIRYLSDQENFVTVLDSVQGLLPSDMPVRRVSVRGGGSKAEDVVSKRRKAEDSASLGSNGMNVPHLRSLTVFSPATPETSIDLKTCKFLRVLDLEGCDLSESELLQDHLGSLVHLRYLGLRETRIASVPEEIGNLKFLQTLDLDENLKVFDLPASITRLGELTCLRVSTLTRLPSGIGSLTALEELSDVSTRYAPDLVKELGSLTKLRVLKIRLYRLSRSEEEAFLESLRNLRKLQTLEVYADGGDEPEKKELCEEEEAWWAPPRSLVEFSAGALNAHWSPVARLLPPLRRFDAAAPNLSVLVAKVAELRQRDVDALGTLPALRVLRLEPYATAEAIHVSGGACFPRLTECRFRDADVAPVFGRGAMPRLRRLEICFNVRKTVDLGNGGFEFGLENLLCLEEVSVYVGCQESTEPEAEAAEAALRRAADGHPNRAAFDVITFGEELMCFPDDDN</sequence>
<dbReference type="InterPro" id="IPR002182">
    <property type="entry name" value="NB-ARC"/>
</dbReference>
<dbReference type="Pfam" id="PF23559">
    <property type="entry name" value="WHD_DRP"/>
    <property type="match status" value="1"/>
</dbReference>
<protein>
    <recommendedName>
        <fullName evidence="9">NB-ARC domain-containing protein</fullName>
    </recommendedName>
</protein>
<dbReference type="PRINTS" id="PR00364">
    <property type="entry name" value="DISEASERSIST"/>
</dbReference>
<evidence type="ECO:0008006" key="9">
    <source>
        <dbReference type="Google" id="ProtNLM"/>
    </source>
</evidence>
<dbReference type="PANTHER" id="PTHR23155">
    <property type="entry name" value="DISEASE RESISTANCE PROTEIN RP"/>
    <property type="match status" value="1"/>
</dbReference>
<dbReference type="InterPro" id="IPR042197">
    <property type="entry name" value="Apaf_helical"/>
</dbReference>
<dbReference type="InterPro" id="IPR032675">
    <property type="entry name" value="LRR_dom_sf"/>
</dbReference>
<dbReference type="SUPFAM" id="SSF52047">
    <property type="entry name" value="RNI-like"/>
    <property type="match status" value="1"/>
</dbReference>
<dbReference type="Gene3D" id="3.40.50.300">
    <property type="entry name" value="P-loop containing nucleotide triphosphate hydrolases"/>
    <property type="match status" value="1"/>
</dbReference>
<evidence type="ECO:0000313" key="7">
    <source>
        <dbReference type="EMBL" id="GJM99169.1"/>
    </source>
</evidence>
<dbReference type="InterPro" id="IPR058922">
    <property type="entry name" value="WHD_DRP"/>
</dbReference>
<evidence type="ECO:0000259" key="4">
    <source>
        <dbReference type="Pfam" id="PF00931"/>
    </source>
</evidence>
<dbReference type="Gene3D" id="3.80.10.10">
    <property type="entry name" value="Ribonuclease Inhibitor"/>
    <property type="match status" value="1"/>
</dbReference>
<name>A0AAV5CMR1_ELECO</name>
<reference evidence="7" key="2">
    <citation type="submission" date="2021-12" db="EMBL/GenBank/DDBJ databases">
        <title>Resequencing data analysis of finger millet.</title>
        <authorList>
            <person name="Hatakeyama M."/>
            <person name="Aluri S."/>
            <person name="Balachadran M.T."/>
            <person name="Sivarajan S.R."/>
            <person name="Poveda L."/>
            <person name="Shimizu-Inatsugi R."/>
            <person name="Schlapbach R."/>
            <person name="Sreeman S.M."/>
            <person name="Shimizu K.K."/>
        </authorList>
    </citation>
    <scope>NUCLEOTIDE SEQUENCE</scope>
</reference>
<organism evidence="7 8">
    <name type="scientific">Eleusine coracana subsp. coracana</name>
    <dbReference type="NCBI Taxonomy" id="191504"/>
    <lineage>
        <taxon>Eukaryota</taxon>
        <taxon>Viridiplantae</taxon>
        <taxon>Streptophyta</taxon>
        <taxon>Embryophyta</taxon>
        <taxon>Tracheophyta</taxon>
        <taxon>Spermatophyta</taxon>
        <taxon>Magnoliopsida</taxon>
        <taxon>Liliopsida</taxon>
        <taxon>Poales</taxon>
        <taxon>Poaceae</taxon>
        <taxon>PACMAD clade</taxon>
        <taxon>Chloridoideae</taxon>
        <taxon>Cynodonteae</taxon>
        <taxon>Eleusininae</taxon>
        <taxon>Eleusine</taxon>
    </lineage>
</organism>
<dbReference type="InterPro" id="IPR044974">
    <property type="entry name" value="Disease_R_plants"/>
</dbReference>
<evidence type="ECO:0000256" key="2">
    <source>
        <dbReference type="ARBA" id="ARBA00022821"/>
    </source>
</evidence>
<dbReference type="InterPro" id="IPR055414">
    <property type="entry name" value="LRR_R13L4/SHOC2-like"/>
</dbReference>
<dbReference type="PANTHER" id="PTHR23155:SF1116">
    <property type="entry name" value="OS12G0273300 PROTEIN"/>
    <property type="match status" value="1"/>
</dbReference>